<dbReference type="GO" id="GO:0019262">
    <property type="term" value="P:N-acetylneuraminate catabolic process"/>
    <property type="evidence" value="ECO:0007669"/>
    <property type="project" value="UniProtKB-UniRule"/>
</dbReference>
<evidence type="ECO:0000256" key="4">
    <source>
        <dbReference type="ARBA" id="ARBA00007439"/>
    </source>
</evidence>
<accession>C0CKI9</accession>
<dbReference type="GO" id="GO:0006053">
    <property type="term" value="P:N-acetylmannosamine catabolic process"/>
    <property type="evidence" value="ECO:0007669"/>
    <property type="project" value="TreeGrafter"/>
</dbReference>
<dbReference type="GO" id="GO:0005975">
    <property type="term" value="P:carbohydrate metabolic process"/>
    <property type="evidence" value="ECO:0007669"/>
    <property type="project" value="UniProtKB-UniRule"/>
</dbReference>
<dbReference type="PATRIC" id="fig|476272.21.peg.2707"/>
<proteinExistence type="inferred from homology"/>
<name>C0CKI9_BLAHS</name>
<organism evidence="8 9">
    <name type="scientific">Blautia hydrogenotrophica (strain DSM 10507 / JCM 14656 / S5a33)</name>
    <name type="common">Ruminococcus hydrogenotrophicus</name>
    <dbReference type="NCBI Taxonomy" id="476272"/>
    <lineage>
        <taxon>Bacteria</taxon>
        <taxon>Bacillati</taxon>
        <taxon>Bacillota</taxon>
        <taxon>Clostridia</taxon>
        <taxon>Lachnospirales</taxon>
        <taxon>Lachnospiraceae</taxon>
        <taxon>Blautia</taxon>
    </lineage>
</organism>
<dbReference type="EMBL" id="ACBZ01000069">
    <property type="protein sequence ID" value="EEG49679.1"/>
    <property type="molecule type" value="Genomic_DNA"/>
</dbReference>
<dbReference type="HOGENOM" id="CLU_086300_1_0_9"/>
<dbReference type="NCBIfam" id="NF002231">
    <property type="entry name" value="PRK01130.1"/>
    <property type="match status" value="1"/>
</dbReference>
<comment type="pathway">
    <text evidence="3 7">Amino-sugar metabolism; N-acetylneuraminate degradation; D-fructose 6-phosphate from N-acetylneuraminate: step 3/5.</text>
</comment>
<evidence type="ECO:0000256" key="3">
    <source>
        <dbReference type="ARBA" id="ARBA00005081"/>
    </source>
</evidence>
<dbReference type="HAMAP" id="MF_01235">
    <property type="entry name" value="ManNAc6P_epimer"/>
    <property type="match status" value="1"/>
</dbReference>
<evidence type="ECO:0000256" key="7">
    <source>
        <dbReference type="HAMAP-Rule" id="MF_01235"/>
    </source>
</evidence>
<dbReference type="UniPathway" id="UPA00629">
    <property type="reaction ID" value="UER00682"/>
</dbReference>
<reference evidence="8 9" key="2">
    <citation type="submission" date="2009-02" db="EMBL/GenBank/DDBJ databases">
        <title>Draft genome sequence of Blautia hydrogenotrophica DSM 10507 (Ruminococcus hydrogenotrophicus DSM 10507).</title>
        <authorList>
            <person name="Sudarsanam P."/>
            <person name="Ley R."/>
            <person name="Guruge J."/>
            <person name="Turnbaugh P.J."/>
            <person name="Mahowald M."/>
            <person name="Liep D."/>
            <person name="Gordon J."/>
        </authorList>
    </citation>
    <scope>NUCLEOTIDE SEQUENCE [LARGE SCALE GENOMIC DNA]</scope>
    <source>
        <strain evidence="9">DSM 10507 / JCM 14656 / S5a33</strain>
    </source>
</reference>
<keyword evidence="5 7" id="KW-0413">Isomerase</keyword>
<dbReference type="PANTHER" id="PTHR36204:SF1">
    <property type="entry name" value="N-ACETYLMANNOSAMINE-6-PHOSPHATE 2-EPIMERASE-RELATED"/>
    <property type="match status" value="1"/>
</dbReference>
<dbReference type="PANTHER" id="PTHR36204">
    <property type="entry name" value="N-ACETYLMANNOSAMINE-6-PHOSPHATE 2-EPIMERASE-RELATED"/>
    <property type="match status" value="1"/>
</dbReference>
<dbReference type="Proteomes" id="UP000003100">
    <property type="component" value="Unassembled WGS sequence"/>
</dbReference>
<dbReference type="GeneID" id="86820586"/>
<dbReference type="Gene3D" id="3.20.20.70">
    <property type="entry name" value="Aldolase class I"/>
    <property type="match status" value="1"/>
</dbReference>
<dbReference type="AlphaFoldDB" id="C0CKI9"/>
<protein>
    <recommendedName>
        <fullName evidence="7">Putative N-acetylmannosamine-6-phosphate 2-epimerase</fullName>
        <ecNumber evidence="7">5.1.3.9</ecNumber>
    </recommendedName>
    <alternativeName>
        <fullName evidence="7">ManNAc-6-P epimerase</fullName>
    </alternativeName>
</protein>
<gene>
    <name evidence="7" type="primary">nanE</name>
    <name evidence="8" type="ORF">RUMHYD_01359</name>
</gene>
<reference evidence="8 9" key="1">
    <citation type="submission" date="2009-01" db="EMBL/GenBank/DDBJ databases">
        <authorList>
            <person name="Fulton L."/>
            <person name="Clifton S."/>
            <person name="Fulton B."/>
            <person name="Xu J."/>
            <person name="Minx P."/>
            <person name="Pepin K.H."/>
            <person name="Johnson M."/>
            <person name="Bhonagiri V."/>
            <person name="Nash W.E."/>
            <person name="Mardis E.R."/>
            <person name="Wilson R.K."/>
        </authorList>
    </citation>
    <scope>NUCLEOTIDE SEQUENCE [LARGE SCALE GENOMIC DNA]</scope>
    <source>
        <strain evidence="9">DSM 10507 / JCM 14656 / S5a33</strain>
    </source>
</reference>
<comment type="similarity">
    <text evidence="4 7">Belongs to the NanE family.</text>
</comment>
<comment type="function">
    <text evidence="2 7">Converts N-acetylmannosamine-6-phosphate (ManNAc-6-P) to N-acetylglucosamine-6-phosphate (GlcNAc-6-P).</text>
</comment>
<dbReference type="EC" id="5.1.3.9" evidence="7"/>
<comment type="catalytic activity">
    <reaction evidence="1 7">
        <text>an N-acyl-D-glucosamine 6-phosphate = an N-acyl-D-mannosamine 6-phosphate</text>
        <dbReference type="Rhea" id="RHEA:23932"/>
        <dbReference type="ChEBI" id="CHEBI:57599"/>
        <dbReference type="ChEBI" id="CHEBI:57666"/>
        <dbReference type="EC" id="5.1.3.9"/>
    </reaction>
</comment>
<evidence type="ECO:0000256" key="5">
    <source>
        <dbReference type="ARBA" id="ARBA00023235"/>
    </source>
</evidence>
<evidence type="ECO:0000313" key="9">
    <source>
        <dbReference type="Proteomes" id="UP000003100"/>
    </source>
</evidence>
<dbReference type="GO" id="GO:0005829">
    <property type="term" value="C:cytosol"/>
    <property type="evidence" value="ECO:0007669"/>
    <property type="project" value="TreeGrafter"/>
</dbReference>
<dbReference type="InterPro" id="IPR013785">
    <property type="entry name" value="Aldolase_TIM"/>
</dbReference>
<evidence type="ECO:0000256" key="2">
    <source>
        <dbReference type="ARBA" id="ARBA00002147"/>
    </source>
</evidence>
<dbReference type="RefSeq" id="WP_005947409.1">
    <property type="nucleotide sequence ID" value="NZ_CP136423.1"/>
</dbReference>
<dbReference type="InterPro" id="IPR007260">
    <property type="entry name" value="NanE"/>
</dbReference>
<dbReference type="Pfam" id="PF04131">
    <property type="entry name" value="NanE"/>
    <property type="match status" value="1"/>
</dbReference>
<evidence type="ECO:0000313" key="8">
    <source>
        <dbReference type="EMBL" id="EEG49679.1"/>
    </source>
</evidence>
<dbReference type="CDD" id="cd04729">
    <property type="entry name" value="NanE"/>
    <property type="match status" value="1"/>
</dbReference>
<evidence type="ECO:0000256" key="1">
    <source>
        <dbReference type="ARBA" id="ARBA00000056"/>
    </source>
</evidence>
<dbReference type="eggNOG" id="COG3010">
    <property type="taxonomic scope" value="Bacteria"/>
</dbReference>
<keyword evidence="9" id="KW-1185">Reference proteome</keyword>
<dbReference type="InterPro" id="IPR011060">
    <property type="entry name" value="RibuloseP-bd_barrel"/>
</dbReference>
<dbReference type="SUPFAM" id="SSF51366">
    <property type="entry name" value="Ribulose-phoshate binding barrel"/>
    <property type="match status" value="1"/>
</dbReference>
<keyword evidence="6 7" id="KW-0119">Carbohydrate metabolism</keyword>
<dbReference type="GO" id="GO:0047465">
    <property type="term" value="F:N-acylglucosamine-6-phosphate 2-epimerase activity"/>
    <property type="evidence" value="ECO:0007669"/>
    <property type="project" value="UniProtKB-EC"/>
</dbReference>
<evidence type="ECO:0000256" key="6">
    <source>
        <dbReference type="ARBA" id="ARBA00023277"/>
    </source>
</evidence>
<sequence>MRREELKKGLIVSCQATAEEPMRGSETMGRFALAAQIGGAAAVRMNGVADILAARQLIDIPVIGLIKRHYAGYWPYITPTLREVEAVYLAGCEMAAVDATNQESPSGMSPESYIREIKKRFPDLLLVADISTIEEGEVAEQAGADLISSTLAGYTEYTRQDSSLIVELQPPALELVQKLAARVSVPVIAEGRYWNEVLAAKAMEAGAHNVVIGAGITRPQIITKKIVDALEKYC</sequence>